<dbReference type="AlphaFoldDB" id="A0A518HPH8"/>
<keyword evidence="2" id="KW-1185">Reference proteome</keyword>
<dbReference type="EMBL" id="CP037423">
    <property type="protein sequence ID" value="QDV42746.1"/>
    <property type="molecule type" value="Genomic_DNA"/>
</dbReference>
<evidence type="ECO:0000313" key="1">
    <source>
        <dbReference type="EMBL" id="QDV42746.1"/>
    </source>
</evidence>
<dbReference type="KEGG" id="snep:Enr13x_25960"/>
<accession>A0A518HPH8</accession>
<protein>
    <submittedName>
        <fullName evidence="1">Uncharacterized protein</fullName>
    </submittedName>
</protein>
<proteinExistence type="predicted"/>
<name>A0A518HPH8_9BACT</name>
<reference evidence="1 2" key="1">
    <citation type="submission" date="2019-03" db="EMBL/GenBank/DDBJ databases">
        <title>Deep-cultivation of Planctomycetes and their phenomic and genomic characterization uncovers novel biology.</title>
        <authorList>
            <person name="Wiegand S."/>
            <person name="Jogler M."/>
            <person name="Boedeker C."/>
            <person name="Pinto D."/>
            <person name="Vollmers J."/>
            <person name="Rivas-Marin E."/>
            <person name="Kohn T."/>
            <person name="Peeters S.H."/>
            <person name="Heuer A."/>
            <person name="Rast P."/>
            <person name="Oberbeckmann S."/>
            <person name="Bunk B."/>
            <person name="Jeske O."/>
            <person name="Meyerdierks A."/>
            <person name="Storesund J.E."/>
            <person name="Kallscheuer N."/>
            <person name="Luecker S."/>
            <person name="Lage O.M."/>
            <person name="Pohl T."/>
            <person name="Merkel B.J."/>
            <person name="Hornburger P."/>
            <person name="Mueller R.-W."/>
            <person name="Bruemmer F."/>
            <person name="Labrenz M."/>
            <person name="Spormann A.M."/>
            <person name="Op den Camp H."/>
            <person name="Overmann J."/>
            <person name="Amann R."/>
            <person name="Jetten M.S.M."/>
            <person name="Mascher T."/>
            <person name="Medema M.H."/>
            <person name="Devos D.P."/>
            <person name="Kaster A.-K."/>
            <person name="Ovreas L."/>
            <person name="Rohde M."/>
            <person name="Galperin M.Y."/>
            <person name="Jogler C."/>
        </authorList>
    </citation>
    <scope>NUCLEOTIDE SEQUENCE [LARGE SCALE GENOMIC DNA]</scope>
    <source>
        <strain evidence="1 2">Enr13</strain>
    </source>
</reference>
<sequence>MRSDPHDAPVLPLVPHSMSIASPAILADEIGKFMNHLFGLKVSAAKIKPEEPVHPPAAVAIYTDGNDAVRGQIACDLRSVAILGAALTQIPMGVVADSLQSGELSANLRANAYEVFNISVNLFFYRPSRRVVLSEVRFEQDAVMPEWQSSWKPDAFQINIERYGSGHLQMIHCG</sequence>
<dbReference type="Proteomes" id="UP000319004">
    <property type="component" value="Chromosome"/>
</dbReference>
<organism evidence="1 2">
    <name type="scientific">Stieleria neptunia</name>
    <dbReference type="NCBI Taxonomy" id="2527979"/>
    <lineage>
        <taxon>Bacteria</taxon>
        <taxon>Pseudomonadati</taxon>
        <taxon>Planctomycetota</taxon>
        <taxon>Planctomycetia</taxon>
        <taxon>Pirellulales</taxon>
        <taxon>Pirellulaceae</taxon>
        <taxon>Stieleria</taxon>
    </lineage>
</organism>
<evidence type="ECO:0000313" key="2">
    <source>
        <dbReference type="Proteomes" id="UP000319004"/>
    </source>
</evidence>
<gene>
    <name evidence="1" type="ORF">Enr13x_25960</name>
</gene>